<dbReference type="PANTHER" id="PTHR10926:SF0">
    <property type="entry name" value="CDC50, ISOFORM A"/>
    <property type="match status" value="1"/>
</dbReference>
<gene>
    <name evidence="8" type="ORF">NMOB1V02_LOCUS7145</name>
</gene>
<comment type="subcellular location">
    <subcellularLocation>
        <location evidence="1">Membrane</location>
        <topology evidence="1">Multi-pass membrane protein</topology>
    </subcellularLocation>
</comment>
<evidence type="ECO:0000256" key="2">
    <source>
        <dbReference type="ARBA" id="ARBA00009457"/>
    </source>
</evidence>
<dbReference type="InterPro" id="IPR005045">
    <property type="entry name" value="CDC50/LEM3_fam"/>
</dbReference>
<evidence type="ECO:0000313" key="8">
    <source>
        <dbReference type="EMBL" id="CAD7279473.1"/>
    </source>
</evidence>
<dbReference type="PANTHER" id="PTHR10926">
    <property type="entry name" value="CELL CYCLE CONTROL PROTEIN 50"/>
    <property type="match status" value="1"/>
</dbReference>
<dbReference type="GO" id="GO:0005794">
    <property type="term" value="C:Golgi apparatus"/>
    <property type="evidence" value="ECO:0007669"/>
    <property type="project" value="TreeGrafter"/>
</dbReference>
<name>A0A7R9BSQ4_9CRUS</name>
<sequence>MPNGANNRPSMRPRGRAIEQQRLPAWQPILTAGTVLPTFFVIGIAFIPVGVGLLYFSNGVQHFELDYTYCKTSDGKTCADKIAEAPGSSCECKIQFNITDSWKGKVYVYYGLTNFYQNHRRYVKSRDDFQLLGDVKKTPDQECRPFAFQSLNATYKEPIVPCGAIANSMFNDTFQITFSNSGKEVKLLKTGLAWESDKRIKFANPSGFDPANASGVFLKTQKPINWQKPIYNLGLNEPGNQGLVNEDFIVWMRNAAFPNFRKLYAIVSDDQEFFRYGFAAGNYELTVSYTFPVTKFDGTKRLMLSTTSLLGGKNPFLGIAYIVVGCLFLVTGIVFIFVHIKYGKTTQEMISVTPQTPY</sequence>
<reference evidence="8" key="1">
    <citation type="submission" date="2020-11" db="EMBL/GenBank/DDBJ databases">
        <authorList>
            <person name="Tran Van P."/>
        </authorList>
    </citation>
    <scope>NUCLEOTIDE SEQUENCE</scope>
</reference>
<dbReference type="GO" id="GO:0005886">
    <property type="term" value="C:plasma membrane"/>
    <property type="evidence" value="ECO:0007669"/>
    <property type="project" value="TreeGrafter"/>
</dbReference>
<dbReference type="AlphaFoldDB" id="A0A7R9BSQ4"/>
<evidence type="ECO:0000313" key="9">
    <source>
        <dbReference type="Proteomes" id="UP000678499"/>
    </source>
</evidence>
<keyword evidence="3 7" id="KW-0812">Transmembrane</keyword>
<evidence type="ECO:0000256" key="1">
    <source>
        <dbReference type="ARBA" id="ARBA00004141"/>
    </source>
</evidence>
<dbReference type="PIRSF" id="PIRSF015840">
    <property type="entry name" value="DUF284_TM_euk"/>
    <property type="match status" value="1"/>
</dbReference>
<evidence type="ECO:0000256" key="6">
    <source>
        <dbReference type="PIRNR" id="PIRNR015840"/>
    </source>
</evidence>
<dbReference type="Proteomes" id="UP000678499">
    <property type="component" value="Unassembled WGS sequence"/>
</dbReference>
<dbReference type="EMBL" id="OA883687">
    <property type="protein sequence ID" value="CAD7279473.1"/>
    <property type="molecule type" value="Genomic_DNA"/>
</dbReference>
<evidence type="ECO:0000256" key="7">
    <source>
        <dbReference type="SAM" id="Phobius"/>
    </source>
</evidence>
<dbReference type="GO" id="GO:0005783">
    <property type="term" value="C:endoplasmic reticulum"/>
    <property type="evidence" value="ECO:0007669"/>
    <property type="project" value="TreeGrafter"/>
</dbReference>
<keyword evidence="4 7" id="KW-1133">Transmembrane helix</keyword>
<evidence type="ECO:0008006" key="10">
    <source>
        <dbReference type="Google" id="ProtNLM"/>
    </source>
</evidence>
<dbReference type="EMBL" id="CAJPEX010001650">
    <property type="protein sequence ID" value="CAG0919625.1"/>
    <property type="molecule type" value="Genomic_DNA"/>
</dbReference>
<proteinExistence type="inferred from homology"/>
<evidence type="ECO:0000256" key="3">
    <source>
        <dbReference type="ARBA" id="ARBA00022692"/>
    </source>
</evidence>
<dbReference type="OrthoDB" id="340608at2759"/>
<comment type="similarity">
    <text evidence="2 6">Belongs to the CDC50/LEM3 family.</text>
</comment>
<dbReference type="Pfam" id="PF03381">
    <property type="entry name" value="CDC50"/>
    <property type="match status" value="1"/>
</dbReference>
<organism evidence="8">
    <name type="scientific">Notodromas monacha</name>
    <dbReference type="NCBI Taxonomy" id="399045"/>
    <lineage>
        <taxon>Eukaryota</taxon>
        <taxon>Metazoa</taxon>
        <taxon>Ecdysozoa</taxon>
        <taxon>Arthropoda</taxon>
        <taxon>Crustacea</taxon>
        <taxon>Oligostraca</taxon>
        <taxon>Ostracoda</taxon>
        <taxon>Podocopa</taxon>
        <taxon>Podocopida</taxon>
        <taxon>Cypridocopina</taxon>
        <taxon>Cypridoidea</taxon>
        <taxon>Cyprididae</taxon>
        <taxon>Notodromas</taxon>
    </lineage>
</organism>
<keyword evidence="9" id="KW-1185">Reference proteome</keyword>
<accession>A0A7R9BSQ4</accession>
<feature type="transmembrane region" description="Helical" evidence="7">
    <location>
        <begin position="29"/>
        <end position="56"/>
    </location>
</feature>
<keyword evidence="5 6" id="KW-0472">Membrane</keyword>
<evidence type="ECO:0000256" key="5">
    <source>
        <dbReference type="ARBA" id="ARBA00023136"/>
    </source>
</evidence>
<evidence type="ECO:0000256" key="4">
    <source>
        <dbReference type="ARBA" id="ARBA00022989"/>
    </source>
</evidence>
<protein>
    <recommendedName>
        <fullName evidence="10">Cell cycle control protein</fullName>
    </recommendedName>
</protein>
<feature type="transmembrane region" description="Helical" evidence="7">
    <location>
        <begin position="316"/>
        <end position="340"/>
    </location>
</feature>